<feature type="transmembrane region" description="Helical" evidence="10">
    <location>
        <begin position="22"/>
        <end position="43"/>
    </location>
</feature>
<evidence type="ECO:0000256" key="8">
    <source>
        <dbReference type="RuleBase" id="RU000688"/>
    </source>
</evidence>
<dbReference type="PROSITE" id="PS50262">
    <property type="entry name" value="G_PROTEIN_RECEP_F1_2"/>
    <property type="match status" value="1"/>
</dbReference>
<gene>
    <name evidence="12" type="ORF">PHET_01284</name>
</gene>
<keyword evidence="2 8" id="KW-0812">Transmembrane</keyword>
<evidence type="ECO:0000256" key="6">
    <source>
        <dbReference type="ARBA" id="ARBA00023170"/>
    </source>
</evidence>
<dbReference type="Pfam" id="PF00001">
    <property type="entry name" value="7tm_1"/>
    <property type="match status" value="1"/>
</dbReference>
<name>A0A8J4WJD5_9TREM</name>
<evidence type="ECO:0000256" key="9">
    <source>
        <dbReference type="SAM" id="MobiDB-lite"/>
    </source>
</evidence>
<dbReference type="PANTHER" id="PTHR24235">
    <property type="entry name" value="NEUROPEPTIDE Y RECEPTOR"/>
    <property type="match status" value="1"/>
</dbReference>
<comment type="caution">
    <text evidence="12">The sequence shown here is derived from an EMBL/GenBank/DDBJ whole genome shotgun (WGS) entry which is preliminary data.</text>
</comment>
<evidence type="ECO:0000256" key="5">
    <source>
        <dbReference type="ARBA" id="ARBA00023136"/>
    </source>
</evidence>
<feature type="compositionally biased region" description="Polar residues" evidence="9">
    <location>
        <begin position="306"/>
        <end position="315"/>
    </location>
</feature>
<keyword evidence="4 8" id="KW-0297">G-protein coupled receptor</keyword>
<evidence type="ECO:0000259" key="11">
    <source>
        <dbReference type="PROSITE" id="PS50262"/>
    </source>
</evidence>
<proteinExistence type="inferred from homology"/>
<feature type="domain" description="G-protein coupled receptors family 1 profile" evidence="11">
    <location>
        <begin position="1"/>
        <end position="274"/>
    </location>
</feature>
<dbReference type="PRINTS" id="PR00237">
    <property type="entry name" value="GPCRRHODOPSN"/>
</dbReference>
<keyword evidence="5 10" id="KW-0472">Membrane</keyword>
<evidence type="ECO:0000256" key="10">
    <source>
        <dbReference type="SAM" id="Phobius"/>
    </source>
</evidence>
<keyword evidence="6 8" id="KW-0675">Receptor</keyword>
<dbReference type="SUPFAM" id="SSF81321">
    <property type="entry name" value="Family A G protein-coupled receptor-like"/>
    <property type="match status" value="1"/>
</dbReference>
<dbReference type="AlphaFoldDB" id="A0A8J4WJD5"/>
<dbReference type="InterPro" id="IPR000276">
    <property type="entry name" value="GPCR_Rhodpsn"/>
</dbReference>
<keyword evidence="3 10" id="KW-1133">Transmembrane helix</keyword>
<dbReference type="PROSITE" id="PS00237">
    <property type="entry name" value="G_PROTEIN_RECEP_F1_1"/>
    <property type="match status" value="1"/>
</dbReference>
<feature type="compositionally biased region" description="Polar residues" evidence="9">
    <location>
        <begin position="326"/>
        <end position="335"/>
    </location>
</feature>
<evidence type="ECO:0000256" key="3">
    <source>
        <dbReference type="ARBA" id="ARBA00022989"/>
    </source>
</evidence>
<dbReference type="OrthoDB" id="9046662at2759"/>
<dbReference type="PANTHER" id="PTHR24235:SF12">
    <property type="entry name" value="G-PROTEIN COUPLED RECEPTORS FAMILY 1 PROFILE DOMAIN-CONTAINING PROTEIN"/>
    <property type="match status" value="1"/>
</dbReference>
<organism evidence="12 13">
    <name type="scientific">Paragonimus heterotremus</name>
    <dbReference type="NCBI Taxonomy" id="100268"/>
    <lineage>
        <taxon>Eukaryota</taxon>
        <taxon>Metazoa</taxon>
        <taxon>Spiralia</taxon>
        <taxon>Lophotrochozoa</taxon>
        <taxon>Platyhelminthes</taxon>
        <taxon>Trematoda</taxon>
        <taxon>Digenea</taxon>
        <taxon>Plagiorchiida</taxon>
        <taxon>Troglotremata</taxon>
        <taxon>Troglotrematidae</taxon>
        <taxon>Paragonimus</taxon>
    </lineage>
</organism>
<reference evidence="12" key="1">
    <citation type="submission" date="2019-05" db="EMBL/GenBank/DDBJ databases">
        <title>Annotation for the trematode Paragonimus heterotremus.</title>
        <authorList>
            <person name="Choi Y.-J."/>
        </authorList>
    </citation>
    <scope>NUCLEOTIDE SEQUENCE</scope>
    <source>
        <strain evidence="12">LC</strain>
    </source>
</reference>
<keyword evidence="13" id="KW-1185">Reference proteome</keyword>
<dbReference type="InterPro" id="IPR017452">
    <property type="entry name" value="GPCR_Rhodpsn_7TM"/>
</dbReference>
<evidence type="ECO:0000313" key="13">
    <source>
        <dbReference type="Proteomes" id="UP000748531"/>
    </source>
</evidence>
<comment type="similarity">
    <text evidence="8">Belongs to the G-protein coupled receptor 1 family.</text>
</comment>
<keyword evidence="7 8" id="KW-0807">Transducer</keyword>
<dbReference type="Proteomes" id="UP000748531">
    <property type="component" value="Unassembled WGS sequence"/>
</dbReference>
<sequence length="359" mass="40856">MPVQMFYEINEHQLASTGLCQVLFAGFGLPLNISCLTILLIAFDRYRMIVHPLKMQMSTRVAMCLIGCVILFGGLNSVPVALHVHSAQMTNYAYCVEKWPSAEMRLIYSVCVFLICFVLPLAASGGFYLSIYRRLAQHSTQLGLRKEAERRKRRTTSLLVWTVVCFALCWTPWCLYSLLLEIQSLQTRLVQKQRLSNRTTHSATGNILEMCARILQKWMLEQKDSHTMARELTKITLQYQSNVVEIIPGQHIKLIDLICKMIAMGSACVNPFIYGWLNEPIRCAMRRQYGRMTECLKLRSSEHTRSGTADTNCRPSRTDVKLVADPQTQNTSPKKQPNKMPPTLSVNYSPNGDSHLEVT</sequence>
<feature type="transmembrane region" description="Helical" evidence="10">
    <location>
        <begin position="64"/>
        <end position="86"/>
    </location>
</feature>
<feature type="region of interest" description="Disordered" evidence="9">
    <location>
        <begin position="300"/>
        <end position="359"/>
    </location>
</feature>
<accession>A0A8J4WJD5</accession>
<evidence type="ECO:0000256" key="7">
    <source>
        <dbReference type="ARBA" id="ARBA00023224"/>
    </source>
</evidence>
<dbReference type="GO" id="GO:0004930">
    <property type="term" value="F:G protein-coupled receptor activity"/>
    <property type="evidence" value="ECO:0007669"/>
    <property type="project" value="UniProtKB-KW"/>
</dbReference>
<evidence type="ECO:0000256" key="1">
    <source>
        <dbReference type="ARBA" id="ARBA00004141"/>
    </source>
</evidence>
<dbReference type="Gene3D" id="1.20.1070.10">
    <property type="entry name" value="Rhodopsin 7-helix transmembrane proteins"/>
    <property type="match status" value="1"/>
</dbReference>
<feature type="transmembrane region" description="Helical" evidence="10">
    <location>
        <begin position="106"/>
        <end position="129"/>
    </location>
</feature>
<feature type="transmembrane region" description="Helical" evidence="10">
    <location>
        <begin position="158"/>
        <end position="179"/>
    </location>
</feature>
<comment type="subcellular location">
    <subcellularLocation>
        <location evidence="1">Membrane</location>
        <topology evidence="1">Multi-pass membrane protein</topology>
    </subcellularLocation>
</comment>
<dbReference type="EMBL" id="LUCH01000410">
    <property type="protein sequence ID" value="KAF5405218.1"/>
    <property type="molecule type" value="Genomic_DNA"/>
</dbReference>
<protein>
    <submittedName>
        <fullName evidence="12">7 transmembrane receptor</fullName>
    </submittedName>
</protein>
<evidence type="ECO:0000256" key="2">
    <source>
        <dbReference type="ARBA" id="ARBA00022692"/>
    </source>
</evidence>
<evidence type="ECO:0000313" key="12">
    <source>
        <dbReference type="EMBL" id="KAF5405218.1"/>
    </source>
</evidence>
<evidence type="ECO:0000256" key="4">
    <source>
        <dbReference type="ARBA" id="ARBA00023040"/>
    </source>
</evidence>
<dbReference type="GO" id="GO:0016020">
    <property type="term" value="C:membrane"/>
    <property type="evidence" value="ECO:0007669"/>
    <property type="project" value="UniProtKB-SubCell"/>
</dbReference>